<dbReference type="STRING" id="98765.A0A2R6NXS9"/>
<evidence type="ECO:0000313" key="3">
    <source>
        <dbReference type="Proteomes" id="UP000186601"/>
    </source>
</evidence>
<name>A0A2R6NXS9_9APHY</name>
<dbReference type="OrthoDB" id="434972at2759"/>
<dbReference type="EMBL" id="MLYV02000696">
    <property type="protein sequence ID" value="PSR79415.1"/>
    <property type="molecule type" value="Genomic_DNA"/>
</dbReference>
<keyword evidence="1" id="KW-0812">Transmembrane</keyword>
<comment type="caution">
    <text evidence="2">The sequence shown here is derived from an EMBL/GenBank/DDBJ whole genome shotgun (WGS) entry which is preliminary data.</text>
</comment>
<keyword evidence="3" id="KW-1185">Reference proteome</keyword>
<feature type="transmembrane region" description="Helical" evidence="1">
    <location>
        <begin position="72"/>
        <end position="93"/>
    </location>
</feature>
<keyword evidence="1" id="KW-0472">Membrane</keyword>
<protein>
    <submittedName>
        <fullName evidence="2">Uncharacterized protein</fullName>
    </submittedName>
</protein>
<gene>
    <name evidence="2" type="ORF">PHLCEN_2v7060</name>
</gene>
<organism evidence="2 3">
    <name type="scientific">Hermanssonia centrifuga</name>
    <dbReference type="NCBI Taxonomy" id="98765"/>
    <lineage>
        <taxon>Eukaryota</taxon>
        <taxon>Fungi</taxon>
        <taxon>Dikarya</taxon>
        <taxon>Basidiomycota</taxon>
        <taxon>Agaricomycotina</taxon>
        <taxon>Agaricomycetes</taxon>
        <taxon>Polyporales</taxon>
        <taxon>Meruliaceae</taxon>
        <taxon>Hermanssonia</taxon>
    </lineage>
</organism>
<evidence type="ECO:0000256" key="1">
    <source>
        <dbReference type="SAM" id="Phobius"/>
    </source>
</evidence>
<dbReference type="AlphaFoldDB" id="A0A2R6NXS9"/>
<evidence type="ECO:0000313" key="2">
    <source>
        <dbReference type="EMBL" id="PSR79415.1"/>
    </source>
</evidence>
<reference evidence="2 3" key="1">
    <citation type="submission" date="2018-02" db="EMBL/GenBank/DDBJ databases">
        <title>Genome sequence of the basidiomycete white-rot fungus Phlebia centrifuga.</title>
        <authorList>
            <person name="Granchi Z."/>
            <person name="Peng M."/>
            <person name="de Vries R.P."/>
            <person name="Hilden K."/>
            <person name="Makela M.R."/>
            <person name="Grigoriev I."/>
            <person name="Riley R."/>
        </authorList>
    </citation>
    <scope>NUCLEOTIDE SEQUENCE [LARGE SCALE GENOMIC DNA]</scope>
    <source>
        <strain evidence="2 3">FBCC195</strain>
    </source>
</reference>
<keyword evidence="1" id="KW-1133">Transmembrane helix</keyword>
<sequence length="122" mass="13615">MTPVDGSEASSAAPYLNALIILTTVHAQDFRDEIGDRLEKRLTIPIVMPTLGRLSMPVGLLLWSLFLGLRWSMSPILSTLLAVAGMFVGARFYLLKSPEADRKSYLYYNMWLAMARIVPVLV</sequence>
<dbReference type="Proteomes" id="UP000186601">
    <property type="component" value="Unassembled WGS sequence"/>
</dbReference>
<accession>A0A2R6NXS9</accession>
<feature type="transmembrane region" description="Helical" evidence="1">
    <location>
        <begin position="42"/>
        <end position="66"/>
    </location>
</feature>
<proteinExistence type="predicted"/>